<dbReference type="GO" id="GO:0016705">
    <property type="term" value="F:oxidoreductase activity, acting on paired donors, with incorporation or reduction of molecular oxygen"/>
    <property type="evidence" value="ECO:0007669"/>
    <property type="project" value="InterPro"/>
</dbReference>
<evidence type="ECO:0000256" key="5">
    <source>
        <dbReference type="ARBA" id="ARBA00022827"/>
    </source>
</evidence>
<evidence type="ECO:0000256" key="1">
    <source>
        <dbReference type="ARBA" id="ARBA00001974"/>
    </source>
</evidence>
<proteinExistence type="inferred from homology"/>
<gene>
    <name evidence="9" type="ORF">DES32_2075</name>
</gene>
<evidence type="ECO:0000259" key="8">
    <source>
        <dbReference type="Pfam" id="PF01494"/>
    </source>
</evidence>
<evidence type="ECO:0000256" key="4">
    <source>
        <dbReference type="ARBA" id="ARBA00022630"/>
    </source>
</evidence>
<keyword evidence="5" id="KW-0274">FAD</keyword>
<dbReference type="PRINTS" id="PR00420">
    <property type="entry name" value="RNGMNOXGNASE"/>
</dbReference>
<dbReference type="Gene3D" id="3.50.50.60">
    <property type="entry name" value="FAD/NAD(P)-binding domain"/>
    <property type="match status" value="2"/>
</dbReference>
<accession>A0A3D9YYR9</accession>
<dbReference type="Pfam" id="PF01494">
    <property type="entry name" value="FAD_binding_3"/>
    <property type="match status" value="1"/>
</dbReference>
<protein>
    <submittedName>
        <fullName evidence="9">2-octaprenyl-6-methoxyphenol hydroxylase</fullName>
    </submittedName>
</protein>
<name>A0A3D9YYR9_9HYPH</name>
<keyword evidence="7" id="KW-0503">Monooxygenase</keyword>
<dbReference type="InterPro" id="IPR051205">
    <property type="entry name" value="UbiH/COQ6_monooxygenase"/>
</dbReference>
<evidence type="ECO:0000256" key="3">
    <source>
        <dbReference type="ARBA" id="ARBA00005349"/>
    </source>
</evidence>
<feature type="domain" description="FAD-binding" evidence="8">
    <location>
        <begin position="8"/>
        <end position="318"/>
    </location>
</feature>
<evidence type="ECO:0000256" key="2">
    <source>
        <dbReference type="ARBA" id="ARBA00004749"/>
    </source>
</evidence>
<dbReference type="InterPro" id="IPR010971">
    <property type="entry name" value="UbiH/COQ6"/>
</dbReference>
<reference evidence="9 10" key="1">
    <citation type="submission" date="2018-08" db="EMBL/GenBank/DDBJ databases">
        <title>Genomic Encyclopedia of Type Strains, Phase IV (KMG-IV): sequencing the most valuable type-strain genomes for metagenomic binning, comparative biology and taxonomic classification.</title>
        <authorList>
            <person name="Goeker M."/>
        </authorList>
    </citation>
    <scope>NUCLEOTIDE SEQUENCE [LARGE SCALE GENOMIC DNA]</scope>
    <source>
        <strain evidence="9 10">BW863</strain>
    </source>
</reference>
<comment type="cofactor">
    <cofactor evidence="1">
        <name>FAD</name>
        <dbReference type="ChEBI" id="CHEBI:57692"/>
    </cofactor>
</comment>
<dbReference type="UniPathway" id="UPA00232"/>
<dbReference type="AlphaFoldDB" id="A0A3D9YYR9"/>
<sequence length="410" mass="43624">MAEPDITVDILVVGSGAAGLSAALALANSGYKVAAVGALEAAGNGRTVALFEGSLRFLRSQKLWPHLSDIAAKIVAIELIDATNAPVPIQNLTFAAEEIGLQALGANIENSKLVPRLADLALQNPNIHLTEEWLDDIVYGEDDVSAHFTSGRRITAKLIVAADGQRSTVRQKAGIGTRRWTYPQVALTALLAHELPHHDRSIEFHTRSGPCTLVPLLPKADAPHRSSLVWLISAAEAQRRKALAAADLAAEITGEVEEIFGAMRLDSEAGFFPMAGMRVAHLTGRRIALLGEAAHAFPPLAAQGLNLSLRDISALVSCVDAARAAGQDIGGAAPLRRYAAAREPDIDIRIRGVDVLNRSMLTDFLPVDLARGLGSFAISAIGPLRRAALLEGILPERSRPRLHRAPTHLS</sequence>
<dbReference type="NCBIfam" id="TIGR01988">
    <property type="entry name" value="Ubi-OHases"/>
    <property type="match status" value="1"/>
</dbReference>
<keyword evidence="10" id="KW-1185">Reference proteome</keyword>
<comment type="pathway">
    <text evidence="2">Cofactor biosynthesis; ubiquinone biosynthesis.</text>
</comment>
<dbReference type="SUPFAM" id="SSF51905">
    <property type="entry name" value="FAD/NAD(P)-binding domain"/>
    <property type="match status" value="1"/>
</dbReference>
<evidence type="ECO:0000256" key="6">
    <source>
        <dbReference type="ARBA" id="ARBA00023002"/>
    </source>
</evidence>
<dbReference type="GO" id="GO:0006744">
    <property type="term" value="P:ubiquinone biosynthetic process"/>
    <property type="evidence" value="ECO:0007669"/>
    <property type="project" value="UniProtKB-UniPathway"/>
</dbReference>
<dbReference type="RefSeq" id="WP_165204288.1">
    <property type="nucleotide sequence ID" value="NZ_CP025086.1"/>
</dbReference>
<comment type="caution">
    <text evidence="9">The sequence shown here is derived from an EMBL/GenBank/DDBJ whole genome shotgun (WGS) entry which is preliminary data.</text>
</comment>
<evidence type="ECO:0000256" key="7">
    <source>
        <dbReference type="ARBA" id="ARBA00023033"/>
    </source>
</evidence>
<dbReference type="InterPro" id="IPR002938">
    <property type="entry name" value="FAD-bd"/>
</dbReference>
<evidence type="ECO:0000313" key="9">
    <source>
        <dbReference type="EMBL" id="REF86032.1"/>
    </source>
</evidence>
<dbReference type="GO" id="GO:0004497">
    <property type="term" value="F:monooxygenase activity"/>
    <property type="evidence" value="ECO:0007669"/>
    <property type="project" value="UniProtKB-KW"/>
</dbReference>
<keyword evidence="4" id="KW-0285">Flavoprotein</keyword>
<comment type="similarity">
    <text evidence="3">Belongs to the UbiH/COQ6 family.</text>
</comment>
<dbReference type="PANTHER" id="PTHR43876:SF7">
    <property type="entry name" value="UBIQUINONE BIOSYNTHESIS MONOOXYGENASE COQ6, MITOCHONDRIAL"/>
    <property type="match status" value="1"/>
</dbReference>
<keyword evidence="6" id="KW-0560">Oxidoreductase</keyword>
<dbReference type="EMBL" id="QUMO01000003">
    <property type="protein sequence ID" value="REF86032.1"/>
    <property type="molecule type" value="Genomic_DNA"/>
</dbReference>
<dbReference type="GO" id="GO:0071949">
    <property type="term" value="F:FAD binding"/>
    <property type="evidence" value="ECO:0007669"/>
    <property type="project" value="InterPro"/>
</dbReference>
<dbReference type="InterPro" id="IPR036188">
    <property type="entry name" value="FAD/NAD-bd_sf"/>
</dbReference>
<dbReference type="Proteomes" id="UP000256900">
    <property type="component" value="Unassembled WGS sequence"/>
</dbReference>
<dbReference type="PANTHER" id="PTHR43876">
    <property type="entry name" value="UBIQUINONE BIOSYNTHESIS MONOOXYGENASE COQ6, MITOCHONDRIAL"/>
    <property type="match status" value="1"/>
</dbReference>
<evidence type="ECO:0000313" key="10">
    <source>
        <dbReference type="Proteomes" id="UP000256900"/>
    </source>
</evidence>
<organism evidence="9 10">
    <name type="scientific">Methylovirgula ligni</name>
    <dbReference type="NCBI Taxonomy" id="569860"/>
    <lineage>
        <taxon>Bacteria</taxon>
        <taxon>Pseudomonadati</taxon>
        <taxon>Pseudomonadota</taxon>
        <taxon>Alphaproteobacteria</taxon>
        <taxon>Hyphomicrobiales</taxon>
        <taxon>Beijerinckiaceae</taxon>
        <taxon>Methylovirgula</taxon>
    </lineage>
</organism>